<keyword evidence="5" id="KW-0548">Nucleotidyltransferase</keyword>
<keyword evidence="15" id="KW-0233">DNA recombination</keyword>
<name>A0A2S5GD13_9BACL</name>
<dbReference type="NCBIfam" id="TIGR02776">
    <property type="entry name" value="NHEJ_ligase_prk"/>
    <property type="match status" value="1"/>
</dbReference>
<comment type="catalytic activity">
    <reaction evidence="20">
        <text>ATP + (deoxyribonucleotide)n-3'-hydroxyl + 5'-phospho-(deoxyribonucleotide)m = (deoxyribonucleotide)n+m + AMP + diphosphate.</text>
        <dbReference type="EC" id="6.5.1.1"/>
    </reaction>
</comment>
<evidence type="ECO:0000256" key="3">
    <source>
        <dbReference type="ARBA" id="ARBA00022598"/>
    </source>
</evidence>
<dbReference type="SUPFAM" id="SSF56091">
    <property type="entry name" value="DNA ligase/mRNA capping enzyme, catalytic domain"/>
    <property type="match status" value="1"/>
</dbReference>
<dbReference type="Gene3D" id="3.30.470.30">
    <property type="entry name" value="DNA ligase/mRNA capping enzyme"/>
    <property type="match status" value="1"/>
</dbReference>
<dbReference type="InterPro" id="IPR014146">
    <property type="entry name" value="LigD_ligase_dom"/>
</dbReference>
<keyword evidence="13" id="KW-0239">DNA-directed DNA polymerase</keyword>
<proteinExistence type="inferred from homology"/>
<dbReference type="PANTHER" id="PTHR42705:SF2">
    <property type="entry name" value="BIFUNCTIONAL NON-HOMOLOGOUS END JOINING PROTEIN LIGD"/>
    <property type="match status" value="1"/>
</dbReference>
<comment type="similarity">
    <text evidence="22">In the N-terminal section; belongs to the LigD polymerase family.</text>
</comment>
<comment type="cofactor">
    <cofactor evidence="1">
        <name>Mn(2+)</name>
        <dbReference type="ChEBI" id="CHEBI:29035"/>
    </cofactor>
</comment>
<keyword evidence="4" id="KW-0808">Transferase</keyword>
<evidence type="ECO:0000256" key="16">
    <source>
        <dbReference type="ARBA" id="ARBA00023204"/>
    </source>
</evidence>
<evidence type="ECO:0000313" key="25">
    <source>
        <dbReference type="Proteomes" id="UP000239047"/>
    </source>
</evidence>
<evidence type="ECO:0000256" key="20">
    <source>
        <dbReference type="ARBA" id="ARBA00034003"/>
    </source>
</evidence>
<dbReference type="GO" id="GO:0005524">
    <property type="term" value="F:ATP binding"/>
    <property type="evidence" value="ECO:0007669"/>
    <property type="project" value="UniProtKB-KW"/>
</dbReference>
<dbReference type="GO" id="GO:0003910">
    <property type="term" value="F:DNA ligase (ATP) activity"/>
    <property type="evidence" value="ECO:0007669"/>
    <property type="project" value="UniProtKB-EC"/>
</dbReference>
<dbReference type="InterPro" id="IPR012310">
    <property type="entry name" value="DNA_ligase_ATP-dep_cent"/>
</dbReference>
<dbReference type="Pfam" id="PF21686">
    <property type="entry name" value="LigD_Prim-Pol"/>
    <property type="match status" value="1"/>
</dbReference>
<reference evidence="24 25" key="1">
    <citation type="submission" date="2018-02" db="EMBL/GenBank/DDBJ databases">
        <title>Jeotgalibacillus proteolyticum sp. nov. a protease producing bacterium isolated from ocean sediments of Laizhou Bay.</title>
        <authorList>
            <person name="Li Y."/>
        </authorList>
    </citation>
    <scope>NUCLEOTIDE SEQUENCE [LARGE SCALE GENOMIC DNA]</scope>
    <source>
        <strain evidence="24 25">22-7</strain>
    </source>
</reference>
<evidence type="ECO:0000256" key="8">
    <source>
        <dbReference type="ARBA" id="ARBA00022741"/>
    </source>
</evidence>
<keyword evidence="6" id="KW-0540">Nuclease</keyword>
<evidence type="ECO:0000256" key="5">
    <source>
        <dbReference type="ARBA" id="ARBA00022695"/>
    </source>
</evidence>
<dbReference type="GO" id="GO:0004527">
    <property type="term" value="F:exonuclease activity"/>
    <property type="evidence" value="ECO:0007669"/>
    <property type="project" value="UniProtKB-KW"/>
</dbReference>
<evidence type="ECO:0000256" key="10">
    <source>
        <dbReference type="ARBA" id="ARBA00022801"/>
    </source>
</evidence>
<gene>
    <name evidence="24" type="primary">ligD</name>
    <name evidence="24" type="ORF">C4B60_08390</name>
</gene>
<accession>A0A2S5GD13</accession>
<evidence type="ECO:0000256" key="22">
    <source>
        <dbReference type="ARBA" id="ARBA00049990"/>
    </source>
</evidence>
<keyword evidence="10" id="KW-0378">Hydrolase</keyword>
<dbReference type="RefSeq" id="WP_104057551.1">
    <property type="nucleotide sequence ID" value="NZ_PREZ01000003.1"/>
</dbReference>
<evidence type="ECO:0000259" key="23">
    <source>
        <dbReference type="PROSITE" id="PS50160"/>
    </source>
</evidence>
<dbReference type="NCBIfam" id="NF007211">
    <property type="entry name" value="PRK09633.1"/>
    <property type="match status" value="1"/>
</dbReference>
<evidence type="ECO:0000256" key="14">
    <source>
        <dbReference type="ARBA" id="ARBA00023125"/>
    </source>
</evidence>
<keyword evidence="11" id="KW-0269">Exonuclease</keyword>
<evidence type="ECO:0000256" key="1">
    <source>
        <dbReference type="ARBA" id="ARBA00001936"/>
    </source>
</evidence>
<evidence type="ECO:0000256" key="17">
    <source>
        <dbReference type="ARBA" id="ARBA00023211"/>
    </source>
</evidence>
<keyword evidence="8" id="KW-0547">Nucleotide-binding</keyword>
<keyword evidence="3 24" id="KW-0436">Ligase</keyword>
<dbReference type="Proteomes" id="UP000239047">
    <property type="component" value="Unassembled WGS sequence"/>
</dbReference>
<keyword evidence="16" id="KW-0234">DNA repair</keyword>
<evidence type="ECO:0000313" key="24">
    <source>
        <dbReference type="EMBL" id="PPA70801.1"/>
    </source>
</evidence>
<protein>
    <recommendedName>
        <fullName evidence="2">DNA ligase (ATP)</fullName>
        <ecNumber evidence="2">6.5.1.1</ecNumber>
    </recommendedName>
    <alternativeName>
        <fullName evidence="19">NHEJ DNA polymerase</fullName>
    </alternativeName>
</protein>
<dbReference type="GO" id="GO:0046872">
    <property type="term" value="F:metal ion binding"/>
    <property type="evidence" value="ECO:0007669"/>
    <property type="project" value="UniProtKB-KW"/>
</dbReference>
<dbReference type="EMBL" id="PREZ01000003">
    <property type="protein sequence ID" value="PPA70801.1"/>
    <property type="molecule type" value="Genomic_DNA"/>
</dbReference>
<dbReference type="Gene3D" id="3.90.920.10">
    <property type="entry name" value="DNA primase, PRIM domain"/>
    <property type="match status" value="1"/>
</dbReference>
<evidence type="ECO:0000256" key="21">
    <source>
        <dbReference type="ARBA" id="ARBA00049981"/>
    </source>
</evidence>
<dbReference type="InterPro" id="IPR033652">
    <property type="entry name" value="LigD_Pol-like_3"/>
</dbReference>
<keyword evidence="14" id="KW-0238">DNA-binding</keyword>
<keyword evidence="18" id="KW-0511">Multifunctional enzyme</keyword>
<evidence type="ECO:0000256" key="19">
    <source>
        <dbReference type="ARBA" id="ARBA00029943"/>
    </source>
</evidence>
<dbReference type="InterPro" id="IPR014143">
    <property type="entry name" value="NHEJ_ligase_prk"/>
</dbReference>
<dbReference type="GO" id="GO:0003677">
    <property type="term" value="F:DNA binding"/>
    <property type="evidence" value="ECO:0007669"/>
    <property type="project" value="UniProtKB-KW"/>
</dbReference>
<evidence type="ECO:0000256" key="18">
    <source>
        <dbReference type="ARBA" id="ARBA00023268"/>
    </source>
</evidence>
<dbReference type="PANTHER" id="PTHR42705">
    <property type="entry name" value="BIFUNCTIONAL NON-HOMOLOGOUS END JOINING PROTEIN LIGD"/>
    <property type="match status" value="1"/>
</dbReference>
<evidence type="ECO:0000256" key="9">
    <source>
        <dbReference type="ARBA" id="ARBA00022763"/>
    </source>
</evidence>
<evidence type="ECO:0000256" key="12">
    <source>
        <dbReference type="ARBA" id="ARBA00022840"/>
    </source>
</evidence>
<evidence type="ECO:0000256" key="4">
    <source>
        <dbReference type="ARBA" id="ARBA00022679"/>
    </source>
</evidence>
<keyword evidence="25" id="KW-1185">Reference proteome</keyword>
<dbReference type="InterPro" id="IPR052171">
    <property type="entry name" value="NHEJ_LigD"/>
</dbReference>
<dbReference type="InterPro" id="IPR016059">
    <property type="entry name" value="DNA_ligase_ATP-dep_CS"/>
</dbReference>
<evidence type="ECO:0000256" key="2">
    <source>
        <dbReference type="ARBA" id="ARBA00012727"/>
    </source>
</evidence>
<comment type="caution">
    <text evidence="24">The sequence shown here is derived from an EMBL/GenBank/DDBJ whole genome shotgun (WGS) entry which is preliminary data.</text>
</comment>
<evidence type="ECO:0000256" key="15">
    <source>
        <dbReference type="ARBA" id="ARBA00023172"/>
    </source>
</evidence>
<dbReference type="Pfam" id="PF01068">
    <property type="entry name" value="DNA_ligase_A_M"/>
    <property type="match status" value="1"/>
</dbReference>
<keyword evidence="12" id="KW-0067">ATP-binding</keyword>
<dbReference type="GO" id="GO:0003887">
    <property type="term" value="F:DNA-directed DNA polymerase activity"/>
    <property type="evidence" value="ECO:0007669"/>
    <property type="project" value="UniProtKB-KW"/>
</dbReference>
<dbReference type="InterPro" id="IPR014145">
    <property type="entry name" value="LigD_pol_dom"/>
</dbReference>
<sequence>MKPMLLTATTSVPEGPEWQYEVKYDGFRCMIHWEEPTPRLISRNGKPLTTMFPEIVAFCVEHYEAAKPYLPLVFDGELVHLLNSYRSHFSTVQTRGRMGTASVIQKHAMSFPCHCIAFDLLVYKGKTLQNQPLTKRKEKLMDLFAALSLPISVDAQSPKRIQCIDVFDSRAEAVEKVVEYYGEGVIAKKKTGKWQAGKRSDHWLKEKNWRYITVFLTLWDKNNGYFHGAIYQENEPIEVVHFRHGLEPEQESTLSELFQTSGEKVSSSVWALPPSVCVDIACIDFDGKHLREPRFHAFNFEAEPDECTWQTLQRQLFPLPERVAVTHPDKPIWPDLGLVKDDYLLYLQLAAPYLMPFLQDRLLTVIRYPHGAAGERFYQKNCPDYAPDFVLTKKEDDIRYILCNGMETLLWLGNQLSLEFHIPFQTIHTEKPTEIVFDLDPPSVNEFNLAIEAAVRMKAIFDEFGLRSYIKVSGGKGLQVYIPLPADTFTYEDTRLFTSFVCDFLCEQEPEWFTTERLKKNRHNKLYLDYIQHDAGKTIIAPYSARGNEQGLIAAPLFWNEVNNKLHPTQFPIPAVIERLKKQGDPFLTFRHHLDSQPFSKVLEQLKKLR</sequence>
<evidence type="ECO:0000256" key="13">
    <source>
        <dbReference type="ARBA" id="ARBA00022932"/>
    </source>
</evidence>
<evidence type="ECO:0000256" key="6">
    <source>
        <dbReference type="ARBA" id="ARBA00022722"/>
    </source>
</evidence>
<keyword evidence="7" id="KW-0479">Metal-binding</keyword>
<dbReference type="NCBIfam" id="TIGR02779">
    <property type="entry name" value="NHEJ_ligase_lig"/>
    <property type="match status" value="1"/>
</dbReference>
<evidence type="ECO:0000256" key="11">
    <source>
        <dbReference type="ARBA" id="ARBA00022839"/>
    </source>
</evidence>
<dbReference type="AlphaFoldDB" id="A0A2S5GD13"/>
<keyword evidence="17" id="KW-0464">Manganese</keyword>
<dbReference type="NCBIfam" id="TIGR02778">
    <property type="entry name" value="ligD_pol"/>
    <property type="match status" value="1"/>
</dbReference>
<organism evidence="24 25">
    <name type="scientific">Jeotgalibacillus proteolyticus</name>
    <dbReference type="NCBI Taxonomy" id="2082395"/>
    <lineage>
        <taxon>Bacteria</taxon>
        <taxon>Bacillati</taxon>
        <taxon>Bacillota</taxon>
        <taxon>Bacilli</taxon>
        <taxon>Bacillales</taxon>
        <taxon>Caryophanaceae</taxon>
        <taxon>Jeotgalibacillus</taxon>
    </lineage>
</organism>
<dbReference type="OrthoDB" id="9802472at2"/>
<dbReference type="GO" id="GO:0006281">
    <property type="term" value="P:DNA repair"/>
    <property type="evidence" value="ECO:0007669"/>
    <property type="project" value="UniProtKB-KW"/>
</dbReference>
<comment type="similarity">
    <text evidence="21">In the C-terminal section; belongs to the ATP-dependent DNA ligase family.</text>
</comment>
<dbReference type="PROSITE" id="PS00697">
    <property type="entry name" value="DNA_LIGASE_A1"/>
    <property type="match status" value="1"/>
</dbReference>
<dbReference type="CDD" id="cd04866">
    <property type="entry name" value="LigD_Pol_like_3"/>
    <property type="match status" value="1"/>
</dbReference>
<dbReference type="CDD" id="cd07906">
    <property type="entry name" value="Adenylation_DNA_ligase_LigD_LigC"/>
    <property type="match status" value="1"/>
</dbReference>
<dbReference type="GO" id="GO:0006310">
    <property type="term" value="P:DNA recombination"/>
    <property type="evidence" value="ECO:0007669"/>
    <property type="project" value="UniProtKB-KW"/>
</dbReference>
<feature type="domain" description="ATP-dependent DNA ligase family profile" evidence="23">
    <location>
        <begin position="117"/>
        <end position="231"/>
    </location>
</feature>
<dbReference type="PROSITE" id="PS50160">
    <property type="entry name" value="DNA_LIGASE_A3"/>
    <property type="match status" value="1"/>
</dbReference>
<evidence type="ECO:0000256" key="7">
    <source>
        <dbReference type="ARBA" id="ARBA00022723"/>
    </source>
</evidence>
<keyword evidence="9" id="KW-0227">DNA damage</keyword>
<dbReference type="EC" id="6.5.1.1" evidence="2"/>